<name>A0A5C3L5L9_COPMA</name>
<evidence type="ECO:0000256" key="1">
    <source>
        <dbReference type="ARBA" id="ARBA00022801"/>
    </source>
</evidence>
<dbReference type="OrthoDB" id="354304at2759"/>
<dbReference type="EMBL" id="ML210159">
    <property type="protein sequence ID" value="TFK28060.1"/>
    <property type="molecule type" value="Genomic_DNA"/>
</dbReference>
<evidence type="ECO:0000313" key="3">
    <source>
        <dbReference type="EMBL" id="TFK28060.1"/>
    </source>
</evidence>
<evidence type="ECO:0000313" key="4">
    <source>
        <dbReference type="Proteomes" id="UP000307440"/>
    </source>
</evidence>
<dbReference type="AlphaFoldDB" id="A0A5C3L5L9"/>
<sequence length="256" mass="28662">MKEVWAGWKDSPLTNHGMIQAQALALSFATTPFTAIYTSDLKRAHTTAKALQAAQAQVPLHITDLLREQSFGVAEGSSYKAKRDKDLTLKQHFSRGLFPVLYGNHDRFPGGESKEDLRVRARQFFGDMILPFVRGEREKENIHIAVVSHGLFIQEIAVLLWKLGGSPICQESELRQNIRGMRNTAWTRIEISTAKVSEVGANATNGGVPPTPYTMKLVQVNCHTHIHSLIRQKGGISRLPYDPAQKDIRSFFSKNK</sequence>
<dbReference type="GO" id="GO:0045820">
    <property type="term" value="P:negative regulation of glycolytic process"/>
    <property type="evidence" value="ECO:0007669"/>
    <property type="project" value="TreeGrafter"/>
</dbReference>
<evidence type="ECO:0000256" key="2">
    <source>
        <dbReference type="PIRSR" id="PIRSR613078-2"/>
    </source>
</evidence>
<dbReference type="GO" id="GO:0004331">
    <property type="term" value="F:fructose-2,6-bisphosphate 2-phosphatase activity"/>
    <property type="evidence" value="ECO:0007669"/>
    <property type="project" value="TreeGrafter"/>
</dbReference>
<keyword evidence="4" id="KW-1185">Reference proteome</keyword>
<dbReference type="InterPro" id="IPR029033">
    <property type="entry name" value="His_PPase_superfam"/>
</dbReference>
<organism evidence="3 4">
    <name type="scientific">Coprinopsis marcescibilis</name>
    <name type="common">Agaric fungus</name>
    <name type="synonym">Psathyrella marcescibilis</name>
    <dbReference type="NCBI Taxonomy" id="230819"/>
    <lineage>
        <taxon>Eukaryota</taxon>
        <taxon>Fungi</taxon>
        <taxon>Dikarya</taxon>
        <taxon>Basidiomycota</taxon>
        <taxon>Agaricomycotina</taxon>
        <taxon>Agaricomycetes</taxon>
        <taxon>Agaricomycetidae</taxon>
        <taxon>Agaricales</taxon>
        <taxon>Agaricineae</taxon>
        <taxon>Psathyrellaceae</taxon>
        <taxon>Coprinopsis</taxon>
    </lineage>
</organism>
<dbReference type="Pfam" id="PF00300">
    <property type="entry name" value="His_Phos_1"/>
    <property type="match status" value="1"/>
</dbReference>
<feature type="binding site" evidence="2">
    <location>
        <position position="43"/>
    </location>
    <ligand>
        <name>substrate</name>
    </ligand>
</feature>
<dbReference type="PANTHER" id="PTHR46517">
    <property type="entry name" value="FRUCTOSE-2,6-BISPHOSPHATASE TIGAR"/>
    <property type="match status" value="1"/>
</dbReference>
<dbReference type="SUPFAM" id="SSF53254">
    <property type="entry name" value="Phosphoglycerate mutase-like"/>
    <property type="match status" value="1"/>
</dbReference>
<proteinExistence type="predicted"/>
<dbReference type="GO" id="GO:0005829">
    <property type="term" value="C:cytosol"/>
    <property type="evidence" value="ECO:0007669"/>
    <property type="project" value="TreeGrafter"/>
</dbReference>
<dbReference type="InterPro" id="IPR051695">
    <property type="entry name" value="Phosphoglycerate_Mutase"/>
</dbReference>
<keyword evidence="1" id="KW-0378">Hydrolase</keyword>
<dbReference type="CDD" id="cd07067">
    <property type="entry name" value="HP_PGM_like"/>
    <property type="match status" value="1"/>
</dbReference>
<dbReference type="PANTHER" id="PTHR46517:SF1">
    <property type="entry name" value="FRUCTOSE-2,6-BISPHOSPHATASE TIGAR"/>
    <property type="match status" value="1"/>
</dbReference>
<dbReference type="Proteomes" id="UP000307440">
    <property type="component" value="Unassembled WGS sequence"/>
</dbReference>
<dbReference type="STRING" id="230819.A0A5C3L5L9"/>
<dbReference type="GO" id="GO:0043456">
    <property type="term" value="P:regulation of pentose-phosphate shunt"/>
    <property type="evidence" value="ECO:0007669"/>
    <property type="project" value="TreeGrafter"/>
</dbReference>
<accession>A0A5C3L5L9</accession>
<gene>
    <name evidence="3" type="ORF">FA15DRAFT_108420</name>
</gene>
<dbReference type="InterPro" id="IPR013078">
    <property type="entry name" value="His_Pase_superF_clade-1"/>
</dbReference>
<dbReference type="Gene3D" id="3.40.50.1240">
    <property type="entry name" value="Phosphoglycerate mutase-like"/>
    <property type="match status" value="1"/>
</dbReference>
<protein>
    <submittedName>
        <fullName evidence="3">Phosphoglycerate mutase-like protein</fullName>
    </submittedName>
</protein>
<reference evidence="3 4" key="1">
    <citation type="journal article" date="2019" name="Nat. Ecol. Evol.">
        <title>Megaphylogeny resolves global patterns of mushroom evolution.</title>
        <authorList>
            <person name="Varga T."/>
            <person name="Krizsan K."/>
            <person name="Foldi C."/>
            <person name="Dima B."/>
            <person name="Sanchez-Garcia M."/>
            <person name="Sanchez-Ramirez S."/>
            <person name="Szollosi G.J."/>
            <person name="Szarkandi J.G."/>
            <person name="Papp V."/>
            <person name="Albert L."/>
            <person name="Andreopoulos W."/>
            <person name="Angelini C."/>
            <person name="Antonin V."/>
            <person name="Barry K.W."/>
            <person name="Bougher N.L."/>
            <person name="Buchanan P."/>
            <person name="Buyck B."/>
            <person name="Bense V."/>
            <person name="Catcheside P."/>
            <person name="Chovatia M."/>
            <person name="Cooper J."/>
            <person name="Damon W."/>
            <person name="Desjardin D."/>
            <person name="Finy P."/>
            <person name="Geml J."/>
            <person name="Haridas S."/>
            <person name="Hughes K."/>
            <person name="Justo A."/>
            <person name="Karasinski D."/>
            <person name="Kautmanova I."/>
            <person name="Kiss B."/>
            <person name="Kocsube S."/>
            <person name="Kotiranta H."/>
            <person name="LaButti K.M."/>
            <person name="Lechner B.E."/>
            <person name="Liimatainen K."/>
            <person name="Lipzen A."/>
            <person name="Lukacs Z."/>
            <person name="Mihaltcheva S."/>
            <person name="Morgado L.N."/>
            <person name="Niskanen T."/>
            <person name="Noordeloos M.E."/>
            <person name="Ohm R.A."/>
            <person name="Ortiz-Santana B."/>
            <person name="Ovrebo C."/>
            <person name="Racz N."/>
            <person name="Riley R."/>
            <person name="Savchenko A."/>
            <person name="Shiryaev A."/>
            <person name="Soop K."/>
            <person name="Spirin V."/>
            <person name="Szebenyi C."/>
            <person name="Tomsovsky M."/>
            <person name="Tulloss R.E."/>
            <person name="Uehling J."/>
            <person name="Grigoriev I.V."/>
            <person name="Vagvolgyi C."/>
            <person name="Papp T."/>
            <person name="Martin F.M."/>
            <person name="Miettinen O."/>
            <person name="Hibbett D.S."/>
            <person name="Nagy L.G."/>
        </authorList>
    </citation>
    <scope>NUCLEOTIDE SEQUENCE [LARGE SCALE GENOMIC DNA]</scope>
    <source>
        <strain evidence="3 4">CBS 121175</strain>
    </source>
</reference>